<proteinExistence type="predicted"/>
<dbReference type="InterPro" id="IPR016195">
    <property type="entry name" value="Pol/histidinol_Pase-like"/>
</dbReference>
<dbReference type="KEGG" id="oyw:OdinLCB4_003340"/>
<dbReference type="SUPFAM" id="SSF89550">
    <property type="entry name" value="PHP domain-like"/>
    <property type="match status" value="1"/>
</dbReference>
<reference evidence="2" key="1">
    <citation type="journal article" date="2017" name="Nature">
        <title>Asgard archaea illuminate the origin of eukaryotic cellular complexity.</title>
        <authorList>
            <person name="Zaremba-Niedzwiedzka K."/>
            <person name="Caceres E.F."/>
            <person name="Saw J.H."/>
            <person name="Backstrom D."/>
            <person name="Juzokaite L."/>
            <person name="Vancaester E."/>
            <person name="Seitz K.W."/>
            <person name="Anantharaman K."/>
            <person name="Starnawski P."/>
            <person name="Kjeldsen K.U."/>
            <person name="Scott M.B."/>
            <person name="Nunoura T."/>
            <person name="Banfield J.F."/>
            <person name="Schramm A."/>
            <person name="Baker B.J."/>
            <person name="Spang A."/>
            <person name="Ettema T.J.G."/>
        </authorList>
    </citation>
    <scope>NUCLEOTIDE SEQUENCE</scope>
    <source>
        <strain evidence="2">LCB_4</strain>
    </source>
</reference>
<dbReference type="SMART" id="SM00481">
    <property type="entry name" value="POLIIIAc"/>
    <property type="match status" value="1"/>
</dbReference>
<dbReference type="CDD" id="cd07432">
    <property type="entry name" value="PHP_HisPPase"/>
    <property type="match status" value="1"/>
</dbReference>
<dbReference type="InterPro" id="IPR003141">
    <property type="entry name" value="Pol/His_phosphatase_N"/>
</dbReference>
<dbReference type="Proteomes" id="UP000186851">
    <property type="component" value="Chromosome"/>
</dbReference>
<gene>
    <name evidence="2" type="ORF">OdinLCB4_003340</name>
</gene>
<organism evidence="2 3">
    <name type="scientific">Odinarchaeota yellowstonii (strain LCB_4)</name>
    <dbReference type="NCBI Taxonomy" id="1841599"/>
    <lineage>
        <taxon>Archaea</taxon>
        <taxon>Promethearchaeati</taxon>
        <taxon>Candidatus Odinarchaeota</taxon>
        <taxon>Candidatus Odinarchaeia</taxon>
        <taxon>Candidatus Odinarchaeales</taxon>
        <taxon>Candidatus Odinarchaeaceae</taxon>
        <taxon>Candidatus Odinarchaeum</taxon>
    </lineage>
</organism>
<dbReference type="PANTHER" id="PTHR42924:SF3">
    <property type="entry name" value="POLYMERASE_HISTIDINOL PHOSPHATASE N-TERMINAL DOMAIN-CONTAINING PROTEIN"/>
    <property type="match status" value="1"/>
</dbReference>
<dbReference type="InterPro" id="IPR004013">
    <property type="entry name" value="PHP_dom"/>
</dbReference>
<dbReference type="Pfam" id="PF02811">
    <property type="entry name" value="PHP"/>
    <property type="match status" value="1"/>
</dbReference>
<feature type="domain" description="Polymerase/histidinol phosphatase N-terminal" evidence="1">
    <location>
        <begin position="4"/>
        <end position="68"/>
    </location>
</feature>
<dbReference type="InterPro" id="IPR052018">
    <property type="entry name" value="PHP_domain"/>
</dbReference>
<evidence type="ECO:0000313" key="2">
    <source>
        <dbReference type="EMBL" id="WEU40954.1"/>
    </source>
</evidence>
<evidence type="ECO:0000313" key="3">
    <source>
        <dbReference type="Proteomes" id="UP000186851"/>
    </source>
</evidence>
<dbReference type="Pfam" id="PF13263">
    <property type="entry name" value="PHP_C"/>
    <property type="match status" value="1"/>
</dbReference>
<dbReference type="GO" id="GO:0035312">
    <property type="term" value="F:5'-3' DNA exonuclease activity"/>
    <property type="evidence" value="ECO:0007669"/>
    <property type="project" value="TreeGrafter"/>
</dbReference>
<dbReference type="PANTHER" id="PTHR42924">
    <property type="entry name" value="EXONUCLEASE"/>
    <property type="match status" value="1"/>
</dbReference>
<name>A0AAF0D3F9_ODILC</name>
<dbReference type="GO" id="GO:0004534">
    <property type="term" value="F:5'-3' RNA exonuclease activity"/>
    <property type="evidence" value="ECO:0007669"/>
    <property type="project" value="TreeGrafter"/>
</dbReference>
<dbReference type="AlphaFoldDB" id="A0AAF0D3F9"/>
<accession>A0AAF0D3F9</accession>
<evidence type="ECO:0000259" key="1">
    <source>
        <dbReference type="SMART" id="SM00481"/>
    </source>
</evidence>
<reference evidence="2" key="2">
    <citation type="journal article" date="2022" name="Nat. Microbiol.">
        <title>A closed Candidatus Odinarchaeum chromosome exposes Asgard archaeal viruses.</title>
        <authorList>
            <person name="Tamarit D."/>
            <person name="Caceres E.F."/>
            <person name="Krupovic M."/>
            <person name="Nijland R."/>
            <person name="Eme L."/>
            <person name="Robinson N.P."/>
            <person name="Ettema T.J.G."/>
        </authorList>
    </citation>
    <scope>NUCLEOTIDE SEQUENCE</scope>
    <source>
        <strain evidence="2">LCB_4</strain>
    </source>
</reference>
<dbReference type="EMBL" id="CP091871">
    <property type="protein sequence ID" value="WEU40954.1"/>
    <property type="molecule type" value="Genomic_DNA"/>
</dbReference>
<sequence length="210" mass="23151">MLKIDFHVHTYYSKCALSGPKDILKTAVAKKLNGLAITDHNTCKGYYKIRKIKTKLIIIPGVEIKTTGGDIIGLGVTGEFNGVKTPEDTIDVIHDLGGLALIPHPFDYLRSGVGLKIRELKPDLIEVYNSGMLTPFGNRLAQYYVKNTSYGITAGSDAHIVGELGSAYTLVEEGSVDDILSSLVKTRKKYVGRLSPPHWLLLRKIRSKLR</sequence>
<dbReference type="Gene3D" id="3.20.20.140">
    <property type="entry name" value="Metal-dependent hydrolases"/>
    <property type="match status" value="1"/>
</dbReference>
<protein>
    <submittedName>
        <fullName evidence="2">PHP domain-containing protein</fullName>
    </submittedName>
</protein>